<dbReference type="RefSeq" id="XP_012655725.1">
    <property type="nucleotide sequence ID" value="XM_012800271.1"/>
</dbReference>
<dbReference type="InParanoid" id="W7XFX7"/>
<dbReference type="KEGG" id="tet:TTHERM_000760319"/>
<dbReference type="Proteomes" id="UP000009168">
    <property type="component" value="Unassembled WGS sequence"/>
</dbReference>
<name>W7XFX7_TETTS</name>
<accession>W7XFX7</accession>
<keyword evidence="2" id="KW-1185">Reference proteome</keyword>
<dbReference type="EMBL" id="GG662440">
    <property type="protein sequence ID" value="EWS71739.1"/>
    <property type="molecule type" value="Genomic_DNA"/>
</dbReference>
<dbReference type="AlphaFoldDB" id="W7XFX7"/>
<organism evidence="1 2">
    <name type="scientific">Tetrahymena thermophila (strain SB210)</name>
    <dbReference type="NCBI Taxonomy" id="312017"/>
    <lineage>
        <taxon>Eukaryota</taxon>
        <taxon>Sar</taxon>
        <taxon>Alveolata</taxon>
        <taxon>Ciliophora</taxon>
        <taxon>Intramacronucleata</taxon>
        <taxon>Oligohymenophorea</taxon>
        <taxon>Hymenostomatida</taxon>
        <taxon>Tetrahymenina</taxon>
        <taxon>Tetrahymenidae</taxon>
        <taxon>Tetrahymena</taxon>
    </lineage>
</organism>
<evidence type="ECO:0000313" key="1">
    <source>
        <dbReference type="EMBL" id="EWS71739.1"/>
    </source>
</evidence>
<dbReference type="GeneID" id="24440557"/>
<proteinExistence type="predicted"/>
<protein>
    <submittedName>
        <fullName evidence="1">Uncharacterized protein</fullName>
    </submittedName>
</protein>
<gene>
    <name evidence="1" type="ORF">TTHERM_000760319</name>
</gene>
<sequence length="134" mass="16107">MVFKTFSFQSWQNAFEKRLPSDNEQFQDIILVEHKLSEENLILNISNQNINYDSLFHIKIIQKIFSLLQNLLQSTLIKTKERNLNNIIQQIKNLQIKKKSQLIYKNLTENKKQKSNRKIIHQKEKEIIIKENKL</sequence>
<reference evidence="2" key="1">
    <citation type="journal article" date="2006" name="PLoS Biol.">
        <title>Macronuclear genome sequence of the ciliate Tetrahymena thermophila, a model eukaryote.</title>
        <authorList>
            <person name="Eisen J.A."/>
            <person name="Coyne R.S."/>
            <person name="Wu M."/>
            <person name="Wu D."/>
            <person name="Thiagarajan M."/>
            <person name="Wortman J.R."/>
            <person name="Badger J.H."/>
            <person name="Ren Q."/>
            <person name="Amedeo P."/>
            <person name="Jones K.M."/>
            <person name="Tallon L.J."/>
            <person name="Delcher A.L."/>
            <person name="Salzberg S.L."/>
            <person name="Silva J.C."/>
            <person name="Haas B.J."/>
            <person name="Majoros W.H."/>
            <person name="Farzad M."/>
            <person name="Carlton J.M."/>
            <person name="Smith R.K. Jr."/>
            <person name="Garg J."/>
            <person name="Pearlman R.E."/>
            <person name="Karrer K.M."/>
            <person name="Sun L."/>
            <person name="Manning G."/>
            <person name="Elde N.C."/>
            <person name="Turkewitz A.P."/>
            <person name="Asai D.J."/>
            <person name="Wilkes D.E."/>
            <person name="Wang Y."/>
            <person name="Cai H."/>
            <person name="Collins K."/>
            <person name="Stewart B.A."/>
            <person name="Lee S.R."/>
            <person name="Wilamowska K."/>
            <person name="Weinberg Z."/>
            <person name="Ruzzo W.L."/>
            <person name="Wloga D."/>
            <person name="Gaertig J."/>
            <person name="Frankel J."/>
            <person name="Tsao C.-C."/>
            <person name="Gorovsky M.A."/>
            <person name="Keeling P.J."/>
            <person name="Waller R.F."/>
            <person name="Patron N.J."/>
            <person name="Cherry J.M."/>
            <person name="Stover N.A."/>
            <person name="Krieger C.J."/>
            <person name="del Toro C."/>
            <person name="Ryder H.F."/>
            <person name="Williamson S.C."/>
            <person name="Barbeau R.A."/>
            <person name="Hamilton E.P."/>
            <person name="Orias E."/>
        </authorList>
    </citation>
    <scope>NUCLEOTIDE SEQUENCE [LARGE SCALE GENOMIC DNA]</scope>
    <source>
        <strain evidence="2">SB210</strain>
    </source>
</reference>
<evidence type="ECO:0000313" key="2">
    <source>
        <dbReference type="Proteomes" id="UP000009168"/>
    </source>
</evidence>